<keyword evidence="6 17" id="KW-0547">Nucleotide-binding</keyword>
<comment type="catalytic activity">
    <reaction evidence="1 18 19">
        <text>(6R)-NADHX = (6S)-NADHX</text>
        <dbReference type="Rhea" id="RHEA:32215"/>
        <dbReference type="ChEBI" id="CHEBI:64074"/>
        <dbReference type="ChEBI" id="CHEBI:64075"/>
        <dbReference type="EC" id="5.1.99.6"/>
    </reaction>
</comment>
<protein>
    <recommendedName>
        <fullName evidence="19">Bifunctional NAD(P)H-hydrate repair enzyme</fullName>
    </recommendedName>
    <alternativeName>
        <fullName evidence="19">Nicotinamide nucleotide repair protein</fullName>
    </alternativeName>
    <domain>
        <recommendedName>
            <fullName evidence="19">ADP-dependent (S)-NAD(P)H-hydrate dehydratase</fullName>
            <ecNumber evidence="19">4.2.1.136</ecNumber>
        </recommendedName>
        <alternativeName>
            <fullName evidence="19">ADP-dependent NAD(P)HX dehydratase</fullName>
        </alternativeName>
    </domain>
    <domain>
        <recommendedName>
            <fullName evidence="19">NAD(P)H-hydrate epimerase</fullName>
            <ecNumber evidence="19">5.1.99.6</ecNumber>
        </recommendedName>
    </domain>
</protein>
<comment type="similarity">
    <text evidence="17">Belongs to the NnrD/CARKD family.</text>
</comment>
<comment type="similarity">
    <text evidence="18">Belongs to the NnrE/AIBP family.</text>
</comment>
<dbReference type="InterPro" id="IPR000631">
    <property type="entry name" value="CARKD"/>
</dbReference>
<keyword evidence="12 17" id="KW-0456">Lyase</keyword>
<dbReference type="EC" id="5.1.99.6" evidence="19"/>
<feature type="binding site" evidence="17">
    <location>
        <position position="360"/>
    </location>
    <ligand>
        <name>(6S)-NADPHX</name>
        <dbReference type="ChEBI" id="CHEBI:64076"/>
    </ligand>
</feature>
<dbReference type="PANTHER" id="PTHR12592">
    <property type="entry name" value="ATP-DEPENDENT (S)-NAD(P)H-HYDRATE DEHYDRATASE FAMILY MEMBER"/>
    <property type="match status" value="1"/>
</dbReference>
<keyword evidence="5 18" id="KW-0479">Metal-binding</keyword>
<evidence type="ECO:0000256" key="8">
    <source>
        <dbReference type="ARBA" id="ARBA00022857"/>
    </source>
</evidence>
<keyword evidence="9 18" id="KW-0630">Potassium</keyword>
<dbReference type="Proteomes" id="UP001595796">
    <property type="component" value="Unassembled WGS sequence"/>
</dbReference>
<feature type="binding site" evidence="17">
    <location>
        <begin position="396"/>
        <end position="400"/>
    </location>
    <ligand>
        <name>AMP</name>
        <dbReference type="ChEBI" id="CHEBI:456215"/>
    </ligand>
</feature>
<dbReference type="SUPFAM" id="SSF64153">
    <property type="entry name" value="YjeF N-terminal domain-like"/>
    <property type="match status" value="1"/>
</dbReference>
<name>A0ABV9YZP2_9HYPH</name>
<evidence type="ECO:0000256" key="6">
    <source>
        <dbReference type="ARBA" id="ARBA00022741"/>
    </source>
</evidence>
<comment type="caution">
    <text evidence="22">The sequence shown here is derived from an EMBL/GenBank/DDBJ whole genome shotgun (WGS) entry which is preliminary data.</text>
</comment>
<dbReference type="RefSeq" id="WP_114955938.1">
    <property type="nucleotide sequence ID" value="NZ_JBHSJF010000006.1"/>
</dbReference>
<dbReference type="PIRSF" id="PIRSF017184">
    <property type="entry name" value="Nnr"/>
    <property type="match status" value="1"/>
</dbReference>
<feature type="binding site" evidence="18">
    <location>
        <begin position="113"/>
        <end position="119"/>
    </location>
    <ligand>
        <name>(6S)-NADPHX</name>
        <dbReference type="ChEBI" id="CHEBI:64076"/>
    </ligand>
</feature>
<dbReference type="CDD" id="cd01171">
    <property type="entry name" value="YXKO-related"/>
    <property type="match status" value="1"/>
</dbReference>
<evidence type="ECO:0000256" key="13">
    <source>
        <dbReference type="ARBA" id="ARBA00023268"/>
    </source>
</evidence>
<evidence type="ECO:0000256" key="12">
    <source>
        <dbReference type="ARBA" id="ARBA00023239"/>
    </source>
</evidence>
<dbReference type="NCBIfam" id="TIGR00196">
    <property type="entry name" value="yjeF_cterm"/>
    <property type="match status" value="1"/>
</dbReference>
<dbReference type="PROSITE" id="PS01050">
    <property type="entry name" value="YJEF_C_2"/>
    <property type="match status" value="1"/>
</dbReference>
<evidence type="ECO:0000259" key="20">
    <source>
        <dbReference type="PROSITE" id="PS51383"/>
    </source>
</evidence>
<comment type="function">
    <text evidence="14 19">Bifunctional enzyme that catalyzes the epimerization of the S- and R-forms of NAD(P)HX and the dehydration of the S-form of NAD(P)HX at the expense of ADP, which is converted to AMP. This allows the repair of both epimers of NAD(P)HX, a damaged form of NAD(P)H that is a result of enzymatic or heat-dependent hydration.</text>
</comment>
<keyword evidence="7 17" id="KW-0067">ATP-binding</keyword>
<keyword evidence="8 17" id="KW-0521">NADP</keyword>
<comment type="function">
    <text evidence="17">Catalyzes the dehydration of the S-form of NAD(P)HX at the expense of ADP, which is converted to AMP. Together with NAD(P)HX epimerase, which catalyzes the epimerization of the S- and R-forms, the enzyme allows the repair of both epimers of NAD(P)HX, a damaged form of NAD(P)H that is a result of enzymatic or heat-dependent hydration.</text>
</comment>
<evidence type="ECO:0000256" key="11">
    <source>
        <dbReference type="ARBA" id="ARBA00023235"/>
    </source>
</evidence>
<feature type="binding site" evidence="18">
    <location>
        <position position="142"/>
    </location>
    <ligand>
        <name>(6S)-NADPHX</name>
        <dbReference type="ChEBI" id="CHEBI:64076"/>
    </ligand>
</feature>
<comment type="similarity">
    <text evidence="4 19">In the C-terminal section; belongs to the NnrD/CARKD family.</text>
</comment>
<evidence type="ECO:0000256" key="10">
    <source>
        <dbReference type="ARBA" id="ARBA00023027"/>
    </source>
</evidence>
<dbReference type="PROSITE" id="PS51383">
    <property type="entry name" value="YJEF_C_3"/>
    <property type="match status" value="1"/>
</dbReference>
<evidence type="ECO:0000256" key="7">
    <source>
        <dbReference type="ARBA" id="ARBA00022840"/>
    </source>
</evidence>
<evidence type="ECO:0000313" key="22">
    <source>
        <dbReference type="EMBL" id="MFC5068300.1"/>
    </source>
</evidence>
<dbReference type="InterPro" id="IPR029056">
    <property type="entry name" value="Ribokinase-like"/>
</dbReference>
<dbReference type="Pfam" id="PF03853">
    <property type="entry name" value="YjeF_N"/>
    <property type="match status" value="1"/>
</dbReference>
<feature type="domain" description="YjeF N-terminal" evidence="21">
    <location>
        <begin position="1"/>
        <end position="199"/>
    </location>
</feature>
<comment type="cofactor">
    <cofactor evidence="18 19">
        <name>K(+)</name>
        <dbReference type="ChEBI" id="CHEBI:29103"/>
    </cofactor>
    <text evidence="18 19">Binds 1 potassium ion per subunit.</text>
</comment>
<evidence type="ECO:0000259" key="21">
    <source>
        <dbReference type="PROSITE" id="PS51385"/>
    </source>
</evidence>
<sequence>MKTADAATIAGGVPGIDLMEAAGRAVADAARGMCPVPCTVAVVCGPGNNGGDGFVGARLLAEWGYPVRLMLLGSRAALRGDAAVAAKRWAGEAERFDAGTLKGCGLIVDALFGAGLTRDLDGEAKAAVERINASDCPVLAVDVPSGVDGDSGRVRGVAVKATKTVTFFRYKPGHLLLPGRMLCGERVLAQIGIPDAVLPEIGSRSFHNVPALWRAGYPEPSLESHKYTRGHALVAAGSEMAGAARLASRASLRAGAGVVTVAASTEMLPIFKAALEAVIVRAMDDLDDYAHLLEDKRRNALLVGPGAGLGADTRDRVRMALGAGRPVVLDADALTSFETQPRAMHQAIAASDRPVVMTPHEGEFRRLFRQIAEGSDSKLEKARAAAALSGAVIVLKGADTVVASPDRRAAIADNGTPWLATAGSGDVLAGIVTGLLAQNMPGFEAACAAVWLHGEAGSSIGPGLISEDLPDALPGVLKRLLS</sequence>
<comment type="cofactor">
    <cofactor evidence="17">
        <name>Mg(2+)</name>
        <dbReference type="ChEBI" id="CHEBI:18420"/>
    </cofactor>
</comment>
<organism evidence="22 23">
    <name type="scientific">Flaviflagellibacter deserti</name>
    <dbReference type="NCBI Taxonomy" id="2267266"/>
    <lineage>
        <taxon>Bacteria</taxon>
        <taxon>Pseudomonadati</taxon>
        <taxon>Pseudomonadota</taxon>
        <taxon>Alphaproteobacteria</taxon>
        <taxon>Hyphomicrobiales</taxon>
        <taxon>Flaviflagellibacter</taxon>
    </lineage>
</organism>
<dbReference type="Gene3D" id="3.40.1190.20">
    <property type="match status" value="1"/>
</dbReference>
<evidence type="ECO:0000256" key="17">
    <source>
        <dbReference type="HAMAP-Rule" id="MF_01965"/>
    </source>
</evidence>
<feature type="domain" description="YjeF C-terminal" evidence="20">
    <location>
        <begin position="209"/>
        <end position="480"/>
    </location>
</feature>
<keyword evidence="13" id="KW-0511">Multifunctional enzyme</keyword>
<dbReference type="InterPro" id="IPR004443">
    <property type="entry name" value="YjeF_N_dom"/>
</dbReference>
<keyword evidence="11 18" id="KW-0413">Isomerase</keyword>
<evidence type="ECO:0000256" key="4">
    <source>
        <dbReference type="ARBA" id="ARBA00009524"/>
    </source>
</evidence>
<accession>A0ABV9YZP2</accession>
<comment type="caution">
    <text evidence="18">Lacks conserved residue(s) required for the propagation of feature annotation.</text>
</comment>
<evidence type="ECO:0000256" key="9">
    <source>
        <dbReference type="ARBA" id="ARBA00022958"/>
    </source>
</evidence>
<comment type="catalytic activity">
    <reaction evidence="2 18 19">
        <text>(6R)-NADPHX = (6S)-NADPHX</text>
        <dbReference type="Rhea" id="RHEA:32227"/>
        <dbReference type="ChEBI" id="CHEBI:64076"/>
        <dbReference type="ChEBI" id="CHEBI:64077"/>
        <dbReference type="EC" id="5.1.99.6"/>
    </reaction>
</comment>
<evidence type="ECO:0000256" key="2">
    <source>
        <dbReference type="ARBA" id="ARBA00000909"/>
    </source>
</evidence>
<evidence type="ECO:0000256" key="16">
    <source>
        <dbReference type="ARBA" id="ARBA00049209"/>
    </source>
</evidence>
<evidence type="ECO:0000256" key="1">
    <source>
        <dbReference type="ARBA" id="ARBA00000013"/>
    </source>
</evidence>
<dbReference type="HAMAP" id="MF_01966">
    <property type="entry name" value="NADHX_epimerase"/>
    <property type="match status" value="1"/>
</dbReference>
<feature type="binding site" evidence="17">
    <location>
        <position position="426"/>
    </location>
    <ligand>
        <name>(6S)-NADPHX</name>
        <dbReference type="ChEBI" id="CHEBI:64076"/>
    </ligand>
</feature>
<evidence type="ECO:0000256" key="18">
    <source>
        <dbReference type="HAMAP-Rule" id="MF_01966"/>
    </source>
</evidence>
<dbReference type="InterPro" id="IPR030677">
    <property type="entry name" value="Nnr"/>
</dbReference>
<proteinExistence type="inferred from homology"/>
<dbReference type="NCBIfam" id="TIGR00197">
    <property type="entry name" value="yjeF_nterm"/>
    <property type="match status" value="1"/>
</dbReference>
<comment type="catalytic activity">
    <reaction evidence="16 17 19">
        <text>(6S)-NADPHX + ADP = AMP + phosphate + NADPH + H(+)</text>
        <dbReference type="Rhea" id="RHEA:32235"/>
        <dbReference type="ChEBI" id="CHEBI:15378"/>
        <dbReference type="ChEBI" id="CHEBI:43474"/>
        <dbReference type="ChEBI" id="CHEBI:57783"/>
        <dbReference type="ChEBI" id="CHEBI:64076"/>
        <dbReference type="ChEBI" id="CHEBI:456215"/>
        <dbReference type="ChEBI" id="CHEBI:456216"/>
        <dbReference type="EC" id="4.2.1.136"/>
    </reaction>
</comment>
<evidence type="ECO:0000256" key="5">
    <source>
        <dbReference type="ARBA" id="ARBA00022723"/>
    </source>
</evidence>
<comment type="catalytic activity">
    <reaction evidence="15 17 19">
        <text>(6S)-NADHX + ADP = AMP + phosphate + NADH + H(+)</text>
        <dbReference type="Rhea" id="RHEA:32223"/>
        <dbReference type="ChEBI" id="CHEBI:15378"/>
        <dbReference type="ChEBI" id="CHEBI:43474"/>
        <dbReference type="ChEBI" id="CHEBI:57945"/>
        <dbReference type="ChEBI" id="CHEBI:64074"/>
        <dbReference type="ChEBI" id="CHEBI:456215"/>
        <dbReference type="ChEBI" id="CHEBI:456216"/>
        <dbReference type="EC" id="4.2.1.136"/>
    </reaction>
</comment>
<feature type="binding site" evidence="17">
    <location>
        <position position="306"/>
    </location>
    <ligand>
        <name>(6S)-NADPHX</name>
        <dbReference type="ChEBI" id="CHEBI:64076"/>
    </ligand>
</feature>
<keyword evidence="10 17" id="KW-0520">NAD</keyword>
<comment type="similarity">
    <text evidence="3 19">In the N-terminal section; belongs to the NnrE/AIBP family.</text>
</comment>
<dbReference type="InterPro" id="IPR036652">
    <property type="entry name" value="YjeF_N_dom_sf"/>
</dbReference>
<feature type="binding site" evidence="18">
    <location>
        <position position="145"/>
    </location>
    <ligand>
        <name>K(+)</name>
        <dbReference type="ChEBI" id="CHEBI:29103"/>
    </ligand>
</feature>
<gene>
    <name evidence="17" type="primary">nnrD</name>
    <name evidence="18" type="synonym">nnrE</name>
    <name evidence="22" type="ORF">ACFPFW_09765</name>
</gene>
<dbReference type="HAMAP" id="MF_01965">
    <property type="entry name" value="NADHX_dehydratase"/>
    <property type="match status" value="1"/>
</dbReference>
<dbReference type="InterPro" id="IPR017953">
    <property type="entry name" value="Carbohydrate_kinase_pred_CS"/>
</dbReference>
<feature type="binding site" evidence="18">
    <location>
        <begin position="48"/>
        <end position="52"/>
    </location>
    <ligand>
        <name>(6S)-NADPHX</name>
        <dbReference type="ChEBI" id="CHEBI:64076"/>
    </ligand>
</feature>
<dbReference type="Pfam" id="PF01256">
    <property type="entry name" value="Carb_kinase"/>
    <property type="match status" value="1"/>
</dbReference>
<feature type="binding site" evidence="17">
    <location>
        <position position="425"/>
    </location>
    <ligand>
        <name>AMP</name>
        <dbReference type="ChEBI" id="CHEBI:456215"/>
    </ligand>
</feature>
<dbReference type="Gene3D" id="3.40.50.10260">
    <property type="entry name" value="YjeF N-terminal domain"/>
    <property type="match status" value="1"/>
</dbReference>
<evidence type="ECO:0000256" key="15">
    <source>
        <dbReference type="ARBA" id="ARBA00048238"/>
    </source>
</evidence>
<feature type="binding site" evidence="17">
    <location>
        <position position="243"/>
    </location>
    <ligand>
        <name>(6S)-NADPHX</name>
        <dbReference type="ChEBI" id="CHEBI:64076"/>
    </ligand>
</feature>
<dbReference type="SUPFAM" id="SSF53613">
    <property type="entry name" value="Ribokinase-like"/>
    <property type="match status" value="1"/>
</dbReference>
<evidence type="ECO:0000256" key="19">
    <source>
        <dbReference type="PIRNR" id="PIRNR017184"/>
    </source>
</evidence>
<evidence type="ECO:0000313" key="23">
    <source>
        <dbReference type="Proteomes" id="UP001595796"/>
    </source>
</evidence>
<dbReference type="EMBL" id="JBHSJF010000006">
    <property type="protein sequence ID" value="MFC5068300.1"/>
    <property type="molecule type" value="Genomic_DNA"/>
</dbReference>
<comment type="function">
    <text evidence="18">Catalyzes the epimerization of the S- and R-forms of NAD(P)HX, a damaged form of NAD(P)H that is a result of enzymatic or heat-dependent hydration. This is a prerequisite for the S-specific NAD(P)H-hydrate dehydratase to allow the repair of both epimers of NAD(P)HX.</text>
</comment>
<comment type="subunit">
    <text evidence="17">Homotetramer.</text>
</comment>
<evidence type="ECO:0000256" key="14">
    <source>
        <dbReference type="ARBA" id="ARBA00025153"/>
    </source>
</evidence>
<reference evidence="23" key="1">
    <citation type="journal article" date="2019" name="Int. J. Syst. Evol. Microbiol.">
        <title>The Global Catalogue of Microorganisms (GCM) 10K type strain sequencing project: providing services to taxonomists for standard genome sequencing and annotation.</title>
        <authorList>
            <consortium name="The Broad Institute Genomics Platform"/>
            <consortium name="The Broad Institute Genome Sequencing Center for Infectious Disease"/>
            <person name="Wu L."/>
            <person name="Ma J."/>
        </authorList>
    </citation>
    <scope>NUCLEOTIDE SEQUENCE [LARGE SCALE GENOMIC DNA]</scope>
    <source>
        <strain evidence="23">CGMCC 1.16444</strain>
    </source>
</reference>
<evidence type="ECO:0000256" key="3">
    <source>
        <dbReference type="ARBA" id="ARBA00006001"/>
    </source>
</evidence>
<dbReference type="PANTHER" id="PTHR12592:SF0">
    <property type="entry name" value="ATP-DEPENDENT (S)-NAD(P)H-HYDRATE DEHYDRATASE"/>
    <property type="match status" value="1"/>
</dbReference>
<dbReference type="EC" id="4.2.1.136" evidence="19"/>
<dbReference type="PROSITE" id="PS51385">
    <property type="entry name" value="YJEF_N"/>
    <property type="match status" value="1"/>
</dbReference>
<keyword evidence="23" id="KW-1185">Reference proteome</keyword>
<feature type="binding site" evidence="18">
    <location>
        <position position="109"/>
    </location>
    <ligand>
        <name>K(+)</name>
        <dbReference type="ChEBI" id="CHEBI:29103"/>
    </ligand>
</feature>
<feature type="binding site" evidence="18">
    <location>
        <position position="49"/>
    </location>
    <ligand>
        <name>K(+)</name>
        <dbReference type="ChEBI" id="CHEBI:29103"/>
    </ligand>
</feature>